<name>A0ABT7VSJ4_9GAMM</name>
<proteinExistence type="predicted"/>
<keyword evidence="2" id="KW-1185">Reference proteome</keyword>
<organism evidence="1 2">
    <name type="scientific">Candidatus Marithioploca araucensis</name>
    <dbReference type="NCBI Taxonomy" id="70273"/>
    <lineage>
        <taxon>Bacteria</taxon>
        <taxon>Pseudomonadati</taxon>
        <taxon>Pseudomonadota</taxon>
        <taxon>Gammaproteobacteria</taxon>
        <taxon>Thiotrichales</taxon>
        <taxon>Thiotrichaceae</taxon>
        <taxon>Candidatus Marithioploca</taxon>
    </lineage>
</organism>
<sequence>MTRENIRSIIINNLMEAGFSFEKDGLRVQPDPFSGWRIVVVSADFEGKSPAERKSIALKGLDSLQIEWLELLTLTEQTWAGTLPLDYELDNLPLWPEALARGKMLESQANTVFPSELDEDIESPIIATFYSLRGGPFYRLGLHGTDFSSARA</sequence>
<gene>
    <name evidence="1" type="ORF">QUF54_04485</name>
</gene>
<evidence type="ECO:0000313" key="1">
    <source>
        <dbReference type="EMBL" id="MDM8562593.1"/>
    </source>
</evidence>
<dbReference type="EMBL" id="JAUCGM010000212">
    <property type="protein sequence ID" value="MDM8562593.1"/>
    <property type="molecule type" value="Genomic_DNA"/>
</dbReference>
<dbReference type="Proteomes" id="UP001171945">
    <property type="component" value="Unassembled WGS sequence"/>
</dbReference>
<protein>
    <submittedName>
        <fullName evidence="1">Uncharacterized protein</fullName>
    </submittedName>
</protein>
<evidence type="ECO:0000313" key="2">
    <source>
        <dbReference type="Proteomes" id="UP001171945"/>
    </source>
</evidence>
<accession>A0ABT7VSJ4</accession>
<comment type="caution">
    <text evidence="1">The sequence shown here is derived from an EMBL/GenBank/DDBJ whole genome shotgun (WGS) entry which is preliminary data.</text>
</comment>
<dbReference type="InterPro" id="IPR036065">
    <property type="entry name" value="BolA-like_sf"/>
</dbReference>
<reference evidence="1" key="1">
    <citation type="submission" date="2023-06" db="EMBL/GenBank/DDBJ databases">
        <title>Uncultivated large filamentous bacteria from sulfidic sediments reveal new species and different genomic features in energy metabolism and defense.</title>
        <authorList>
            <person name="Fonseca A."/>
        </authorList>
    </citation>
    <scope>NUCLEOTIDE SEQUENCE</scope>
    <source>
        <strain evidence="1">HSG4</strain>
    </source>
</reference>
<dbReference type="SUPFAM" id="SSF82657">
    <property type="entry name" value="BolA-like"/>
    <property type="match status" value="1"/>
</dbReference>